<feature type="transmembrane region" description="Helical" evidence="8">
    <location>
        <begin position="12"/>
        <end position="33"/>
    </location>
</feature>
<protein>
    <recommendedName>
        <fullName evidence="8">Probable membrane transporter protein</fullName>
    </recommendedName>
</protein>
<dbReference type="EMBL" id="CP098827">
    <property type="protein sequence ID" value="XBO70505.1"/>
    <property type="molecule type" value="Genomic_DNA"/>
</dbReference>
<feature type="transmembrane region" description="Helical" evidence="8">
    <location>
        <begin position="104"/>
        <end position="121"/>
    </location>
</feature>
<comment type="similarity">
    <text evidence="2 8">Belongs to the 4-toluene sulfonate uptake permease (TSUP) (TC 2.A.102) family.</text>
</comment>
<keyword evidence="5 8" id="KW-0812">Transmembrane</keyword>
<evidence type="ECO:0000313" key="9">
    <source>
        <dbReference type="EMBL" id="XBO70505.1"/>
    </source>
</evidence>
<feature type="transmembrane region" description="Helical" evidence="8">
    <location>
        <begin position="169"/>
        <end position="189"/>
    </location>
</feature>
<evidence type="ECO:0000256" key="3">
    <source>
        <dbReference type="ARBA" id="ARBA00022448"/>
    </source>
</evidence>
<reference evidence="9" key="1">
    <citation type="submission" date="2022-06" db="EMBL/GenBank/DDBJ databases">
        <title>A novel DMS-producing enzyme.</title>
        <authorList>
            <person name="Zhang Y."/>
        </authorList>
    </citation>
    <scope>NUCLEOTIDE SEQUENCE</scope>
    <source>
        <strain evidence="9">RT37</strain>
    </source>
</reference>
<gene>
    <name evidence="9" type="ORF">NFG58_18125</name>
</gene>
<name>A0AAU7KFP7_9GAMM</name>
<dbReference type="InterPro" id="IPR002781">
    <property type="entry name" value="TM_pro_TauE-like"/>
</dbReference>
<evidence type="ECO:0000256" key="4">
    <source>
        <dbReference type="ARBA" id="ARBA00022475"/>
    </source>
</evidence>
<keyword evidence="4 8" id="KW-1003">Cell membrane</keyword>
<accession>A0AAU7KFP7</accession>
<sequence>MLPDALFAPDTLILLSAIFVLAGLVKGVLGMGMPTVLLALLTATLGLPLAMALMLVPTVVTNVWQALVGGHLLALCRRLWLFLLAAVLAVWPGVWVLASVEAHWLSLLLGLLLMLYALMNLSGRRLRFSGSPVQAGAVGAMNGVLTGLTGSSVFPGVPFLQAIGLSRDALVQAMGLLFSLSTLSLALALGERDLLSTDLLLASSLALLPASLGMWWGAWLRRRLSEARFRQVFLLGLLAMGGYLVTRSLLAA</sequence>
<dbReference type="Pfam" id="PF01925">
    <property type="entry name" value="TauE"/>
    <property type="match status" value="1"/>
</dbReference>
<comment type="subcellular location">
    <subcellularLocation>
        <location evidence="1 8">Cell membrane</location>
        <topology evidence="1 8">Multi-pass membrane protein</topology>
    </subcellularLocation>
</comment>
<dbReference type="InterPro" id="IPR052017">
    <property type="entry name" value="TSUP"/>
</dbReference>
<evidence type="ECO:0000256" key="1">
    <source>
        <dbReference type="ARBA" id="ARBA00004651"/>
    </source>
</evidence>
<feature type="transmembrane region" description="Helical" evidence="8">
    <location>
        <begin position="232"/>
        <end position="250"/>
    </location>
</feature>
<dbReference type="RefSeq" id="WP_045991241.1">
    <property type="nucleotide sequence ID" value="NZ_CP098827.1"/>
</dbReference>
<dbReference type="PANTHER" id="PTHR30269">
    <property type="entry name" value="TRANSMEMBRANE PROTEIN YFCA"/>
    <property type="match status" value="1"/>
</dbReference>
<dbReference type="GO" id="GO:0005886">
    <property type="term" value="C:plasma membrane"/>
    <property type="evidence" value="ECO:0007669"/>
    <property type="project" value="UniProtKB-SubCell"/>
</dbReference>
<keyword evidence="7 8" id="KW-0472">Membrane</keyword>
<evidence type="ECO:0000256" key="5">
    <source>
        <dbReference type="ARBA" id="ARBA00022692"/>
    </source>
</evidence>
<dbReference type="AlphaFoldDB" id="A0AAU7KFP7"/>
<feature type="transmembrane region" description="Helical" evidence="8">
    <location>
        <begin position="79"/>
        <end position="98"/>
    </location>
</feature>
<dbReference type="PANTHER" id="PTHR30269:SF32">
    <property type="entry name" value="MEMBRANE TRANSPORTER PROTEIN-RELATED"/>
    <property type="match status" value="1"/>
</dbReference>
<keyword evidence="3" id="KW-0813">Transport</keyword>
<feature type="transmembrane region" description="Helical" evidence="8">
    <location>
        <begin position="201"/>
        <end position="220"/>
    </location>
</feature>
<evidence type="ECO:0000256" key="2">
    <source>
        <dbReference type="ARBA" id="ARBA00009142"/>
    </source>
</evidence>
<proteinExistence type="inferred from homology"/>
<organism evidence="9">
    <name type="scientific">Halomonas sp. RT37</name>
    <dbReference type="NCBI Taxonomy" id="2950872"/>
    <lineage>
        <taxon>Bacteria</taxon>
        <taxon>Pseudomonadati</taxon>
        <taxon>Pseudomonadota</taxon>
        <taxon>Gammaproteobacteria</taxon>
        <taxon>Oceanospirillales</taxon>
        <taxon>Halomonadaceae</taxon>
        <taxon>Halomonas</taxon>
    </lineage>
</organism>
<evidence type="ECO:0000256" key="7">
    <source>
        <dbReference type="ARBA" id="ARBA00023136"/>
    </source>
</evidence>
<evidence type="ECO:0000256" key="8">
    <source>
        <dbReference type="RuleBase" id="RU363041"/>
    </source>
</evidence>
<evidence type="ECO:0000256" key="6">
    <source>
        <dbReference type="ARBA" id="ARBA00022989"/>
    </source>
</evidence>
<keyword evidence="6 8" id="KW-1133">Transmembrane helix</keyword>
<feature type="transmembrane region" description="Helical" evidence="8">
    <location>
        <begin position="45"/>
        <end position="67"/>
    </location>
</feature>